<evidence type="ECO:0008006" key="4">
    <source>
        <dbReference type="Google" id="ProtNLM"/>
    </source>
</evidence>
<evidence type="ECO:0000313" key="3">
    <source>
        <dbReference type="Proteomes" id="UP001055247"/>
    </source>
</evidence>
<sequence length="67" mass="7096">MDGWAWKSSAGNGMDARMNPVAIAVMLGILVAWAGLLAAALYLGNPLLLAIFAVVSVAMFIRWDVFG</sequence>
<evidence type="ECO:0000256" key="1">
    <source>
        <dbReference type="SAM" id="Phobius"/>
    </source>
</evidence>
<dbReference type="Proteomes" id="UP001055247">
    <property type="component" value="Unassembled WGS sequence"/>
</dbReference>
<dbReference type="EMBL" id="BPQO01000012">
    <property type="protein sequence ID" value="GJD89555.1"/>
    <property type="molecule type" value="Genomic_DNA"/>
</dbReference>
<keyword evidence="3" id="KW-1185">Reference proteome</keyword>
<protein>
    <recommendedName>
        <fullName evidence="4">Cytochrome oxidase subunit III</fullName>
    </recommendedName>
</protein>
<organism evidence="2 3">
    <name type="scientific">Methylobacterium hispanicum</name>
    <dbReference type="NCBI Taxonomy" id="270350"/>
    <lineage>
        <taxon>Bacteria</taxon>
        <taxon>Pseudomonadati</taxon>
        <taxon>Pseudomonadota</taxon>
        <taxon>Alphaproteobacteria</taxon>
        <taxon>Hyphomicrobiales</taxon>
        <taxon>Methylobacteriaceae</taxon>
        <taxon>Methylobacterium</taxon>
    </lineage>
</organism>
<feature type="transmembrane region" description="Helical" evidence="1">
    <location>
        <begin position="47"/>
        <end position="65"/>
    </location>
</feature>
<proteinExistence type="predicted"/>
<dbReference type="AlphaFoldDB" id="A0AAV4ZM47"/>
<name>A0AAV4ZM47_9HYPH</name>
<reference evidence="2" key="1">
    <citation type="journal article" date="2016" name="Front. Microbiol.">
        <title>Genome Sequence of the Piezophilic, Mesophilic Sulfate-Reducing Bacterium Desulfovibrio indicus J2T.</title>
        <authorList>
            <person name="Cao J."/>
            <person name="Maignien L."/>
            <person name="Shao Z."/>
            <person name="Alain K."/>
            <person name="Jebbar M."/>
        </authorList>
    </citation>
    <scope>NUCLEOTIDE SEQUENCE</scope>
    <source>
        <strain evidence="2">DSM 16372</strain>
    </source>
</reference>
<keyword evidence="1" id="KW-1133">Transmembrane helix</keyword>
<gene>
    <name evidence="2" type="ORF">BHAOGJBA_3084</name>
</gene>
<feature type="transmembrane region" description="Helical" evidence="1">
    <location>
        <begin position="21"/>
        <end position="41"/>
    </location>
</feature>
<reference evidence="2" key="2">
    <citation type="submission" date="2021-08" db="EMBL/GenBank/DDBJ databases">
        <authorList>
            <person name="Tani A."/>
            <person name="Ola A."/>
            <person name="Ogura Y."/>
            <person name="Katsura K."/>
            <person name="Hayashi T."/>
        </authorList>
    </citation>
    <scope>NUCLEOTIDE SEQUENCE</scope>
    <source>
        <strain evidence="2">DSM 16372</strain>
    </source>
</reference>
<keyword evidence="1" id="KW-0812">Transmembrane</keyword>
<evidence type="ECO:0000313" key="2">
    <source>
        <dbReference type="EMBL" id="GJD89555.1"/>
    </source>
</evidence>
<keyword evidence="1" id="KW-0472">Membrane</keyword>
<comment type="caution">
    <text evidence="2">The sequence shown here is derived from an EMBL/GenBank/DDBJ whole genome shotgun (WGS) entry which is preliminary data.</text>
</comment>
<accession>A0AAV4ZM47</accession>